<comment type="caution">
    <text evidence="1">The sequence shown here is derived from an EMBL/GenBank/DDBJ whole genome shotgun (WGS) entry which is preliminary data.</text>
</comment>
<evidence type="ECO:0000313" key="2">
    <source>
        <dbReference type="Proteomes" id="UP001165190"/>
    </source>
</evidence>
<evidence type="ECO:0000313" key="1">
    <source>
        <dbReference type="EMBL" id="GMI64214.1"/>
    </source>
</evidence>
<dbReference type="Proteomes" id="UP001165190">
    <property type="component" value="Unassembled WGS sequence"/>
</dbReference>
<name>A0A9W7GSR8_HIBTR</name>
<organism evidence="1 2">
    <name type="scientific">Hibiscus trionum</name>
    <name type="common">Flower of an hour</name>
    <dbReference type="NCBI Taxonomy" id="183268"/>
    <lineage>
        <taxon>Eukaryota</taxon>
        <taxon>Viridiplantae</taxon>
        <taxon>Streptophyta</taxon>
        <taxon>Embryophyta</taxon>
        <taxon>Tracheophyta</taxon>
        <taxon>Spermatophyta</taxon>
        <taxon>Magnoliopsida</taxon>
        <taxon>eudicotyledons</taxon>
        <taxon>Gunneridae</taxon>
        <taxon>Pentapetalae</taxon>
        <taxon>rosids</taxon>
        <taxon>malvids</taxon>
        <taxon>Malvales</taxon>
        <taxon>Malvaceae</taxon>
        <taxon>Malvoideae</taxon>
        <taxon>Hibiscus</taxon>
    </lineage>
</organism>
<dbReference type="EMBL" id="BSYR01000003">
    <property type="protein sequence ID" value="GMI64214.1"/>
    <property type="molecule type" value="Genomic_DNA"/>
</dbReference>
<keyword evidence="2" id="KW-1185">Reference proteome</keyword>
<gene>
    <name evidence="1" type="ORF">HRI_000090700</name>
</gene>
<dbReference type="AlphaFoldDB" id="A0A9W7GSR8"/>
<sequence length="139" mass="15563">MASMEPRFQVTVDYSLNSIEGPIFSKIQFVLRIRTFLEDDNGCFRPEDFRQFSVWPEAVFGSQRHRNIGNGDGVSVREDPELVPATKESIQALKKVKLAEGYDGGGEEEDGIECMICMENHTCPLCRFPVLTGTDAGKL</sequence>
<reference evidence="1" key="1">
    <citation type="submission" date="2023-05" db="EMBL/GenBank/DDBJ databases">
        <title>Genome and transcriptome analyses reveal genes involved in the formation of fine ridges on petal epidermal cells in Hibiscus trionum.</title>
        <authorList>
            <person name="Koshimizu S."/>
            <person name="Masuda S."/>
            <person name="Ishii T."/>
            <person name="Shirasu K."/>
            <person name="Hoshino A."/>
            <person name="Arita M."/>
        </authorList>
    </citation>
    <scope>NUCLEOTIDE SEQUENCE</scope>
    <source>
        <strain evidence="1">Hamamatsu line</strain>
    </source>
</reference>
<proteinExistence type="predicted"/>
<accession>A0A9W7GSR8</accession>
<protein>
    <submittedName>
        <fullName evidence="1">Uncharacterized protein</fullName>
    </submittedName>
</protein>